<name>A0AA41ZKG4_9GAMM</name>
<dbReference type="Proteomes" id="UP001165678">
    <property type="component" value="Unassembled WGS sequence"/>
</dbReference>
<feature type="domain" description="Histone deacetylase" evidence="2">
    <location>
        <begin position="20"/>
        <end position="303"/>
    </location>
</feature>
<proteinExistence type="inferred from homology"/>
<dbReference type="AlphaFoldDB" id="A0AA41ZKG4"/>
<keyword evidence="4" id="KW-1185">Reference proteome</keyword>
<dbReference type="GO" id="GO:0004407">
    <property type="term" value="F:histone deacetylase activity"/>
    <property type="evidence" value="ECO:0007669"/>
    <property type="project" value="TreeGrafter"/>
</dbReference>
<dbReference type="InterPro" id="IPR000286">
    <property type="entry name" value="HDACs"/>
</dbReference>
<dbReference type="EMBL" id="JAPIVE010000001">
    <property type="protein sequence ID" value="MCX2523348.1"/>
    <property type="molecule type" value="Genomic_DNA"/>
</dbReference>
<evidence type="ECO:0000313" key="3">
    <source>
        <dbReference type="EMBL" id="MCX2523348.1"/>
    </source>
</evidence>
<organism evidence="3 4">
    <name type="scientific">Larsenimonas rhizosphaerae</name>
    <dbReference type="NCBI Taxonomy" id="2944682"/>
    <lineage>
        <taxon>Bacteria</taxon>
        <taxon>Pseudomonadati</taxon>
        <taxon>Pseudomonadota</taxon>
        <taxon>Gammaproteobacteria</taxon>
        <taxon>Oceanospirillales</taxon>
        <taxon>Halomonadaceae</taxon>
        <taxon>Larsenimonas</taxon>
    </lineage>
</organism>
<dbReference type="InterPro" id="IPR023801">
    <property type="entry name" value="His_deacetylse_dom"/>
</dbReference>
<dbReference type="InterPro" id="IPR023696">
    <property type="entry name" value="Ureohydrolase_dom_sf"/>
</dbReference>
<dbReference type="PANTHER" id="PTHR10625">
    <property type="entry name" value="HISTONE DEACETYLASE HDAC1-RELATED"/>
    <property type="match status" value="1"/>
</dbReference>
<dbReference type="CDD" id="cd11599">
    <property type="entry name" value="HDAC_classII_2"/>
    <property type="match status" value="1"/>
</dbReference>
<evidence type="ECO:0000256" key="1">
    <source>
        <dbReference type="ARBA" id="ARBA00005947"/>
    </source>
</evidence>
<evidence type="ECO:0000259" key="2">
    <source>
        <dbReference type="Pfam" id="PF00850"/>
    </source>
</evidence>
<evidence type="ECO:0000313" key="4">
    <source>
        <dbReference type="Proteomes" id="UP001165678"/>
    </source>
</evidence>
<dbReference type="SUPFAM" id="SSF52768">
    <property type="entry name" value="Arginase/deacetylase"/>
    <property type="match status" value="1"/>
</dbReference>
<dbReference type="PANTHER" id="PTHR10625:SF10">
    <property type="entry name" value="HISTONE DEACETYLASE HDAC1"/>
    <property type="match status" value="1"/>
</dbReference>
<dbReference type="RefSeq" id="WP_265895638.1">
    <property type="nucleotide sequence ID" value="NZ_JAPIVE010000001.1"/>
</dbReference>
<gene>
    <name evidence="3" type="ORF">OQ287_03775</name>
</gene>
<dbReference type="Pfam" id="PF00850">
    <property type="entry name" value="Hist_deacetyl"/>
    <property type="match status" value="1"/>
</dbReference>
<dbReference type="InterPro" id="IPR037138">
    <property type="entry name" value="His_deacetylse_dom_sf"/>
</dbReference>
<comment type="similarity">
    <text evidence="1">Belongs to the histone deacetylase family.</text>
</comment>
<dbReference type="Gene3D" id="3.40.800.20">
    <property type="entry name" value="Histone deacetylase domain"/>
    <property type="match status" value="1"/>
</dbReference>
<accession>A0AA41ZKG4</accession>
<dbReference type="PRINTS" id="PR01270">
    <property type="entry name" value="HDASUPER"/>
</dbReference>
<comment type="caution">
    <text evidence="3">The sequence shown here is derived from an EMBL/GenBank/DDBJ whole genome shotgun (WGS) entry which is preliminary data.</text>
</comment>
<sequence>MITSFILPGQCRRHMIAPWHPDHPRRLDAIERQLALSGVARQLQHFDALPVAPDMLRLAHTPDYLALLADAADSDTPVALDEETLVNADNWDAARCAAGGVIKGVNQLFRNQADNVFCAVRPPGHHAEKAQGMGFCLINNVALAACYARRHYDIQRIAIIDIDAHQCNGTLDILAHDHDILICTLYQQGLYPWSSANENAPNVESLPLPAGSTGQQARDRCLHQWMPRIDAHRPELILISAGFDAHRDDPMTELAFDSGDYFDLTRDILAMAERHANGRVLSVLEGGYHLESLAPSVNAHLSAMIGLERP</sequence>
<reference evidence="3" key="1">
    <citation type="submission" date="2022-11" db="EMBL/GenBank/DDBJ databases">
        <title>Larsenimonas rhizosphaerae sp. nov., isolated from a tidal mudflat.</title>
        <authorList>
            <person name="Lee S.D."/>
            <person name="Kim I.S."/>
        </authorList>
    </citation>
    <scope>NUCLEOTIDE SEQUENCE</scope>
    <source>
        <strain evidence="3">GH2-1</strain>
    </source>
</reference>
<protein>
    <submittedName>
        <fullName evidence="3">Histone deacetylase family protein</fullName>
    </submittedName>
</protein>
<dbReference type="GO" id="GO:0040029">
    <property type="term" value="P:epigenetic regulation of gene expression"/>
    <property type="evidence" value="ECO:0007669"/>
    <property type="project" value="TreeGrafter"/>
</dbReference>